<protein>
    <submittedName>
        <fullName evidence="1">Uncharacterized protein</fullName>
    </submittedName>
</protein>
<dbReference type="Proteomes" id="UP001144256">
    <property type="component" value="Unassembled WGS sequence"/>
</dbReference>
<keyword evidence="2" id="KW-1185">Reference proteome</keyword>
<dbReference type="AlphaFoldDB" id="A0A9W5Y9I7"/>
<sequence length="947" mass="111352">MVETYSNVITTKKRYMKLIIIMIITVSLTLISCNSKTNTTQVEVNKKPSDLGTDVTTEVVTDNRESEYDDFLLFINNKDNRSLYLLNKKSKECSKIYDNVVSIMGSVSYTLKKLEKTNYFLANGNLLALDGDTFKITNVMEYEHGEYATNNIFINVEGNIYLKNIENHKQKMLLSNMEFVDIVYKDGLVYMKIRDVNSYYIYKYDMEAEKMDKIYDLKDSYCKMAIDDNRNIYVMELQVDEKDSIITKYDISSNRILQLKEDKNDTSDDCDGTIIYLDNSLYVTYEDSFRKIVDRELISAASIDNGIYLMTNDTDIVELDTNTLELTDVLYLNHITSNNYNNQNELIKIEDDNVYFNDQFLTDSMAEDQEEQNGSTHYYYIENGEHETNIGNPYVVKDKKTYLQSDINEIEESIKEEFNEYSFSDELIAYTTKNDKHLVILDRKTNEKIYTSDYPVSNIQVFDNEVYYIRYINESGFYYYYDGENTLIDKTIVSDYVITNENIYYNTIYNNELRCKNKQTEMNEDIKFLTTYRSNDEGLKDINEKISYMVSNSDTFYFVIDDMLYKRKDHEDNKELINILPSDFISYLFLHENNIFTGYFGITIDDININSYDIDYKKPYCTIYEDDRTIIYPVPVYYREASYGVYVYDKEDKQIKDIIYSYDKTNTSIIKDAVFISGSDKTIYKIDLETLDLQEIYRTDNYYDYGESIKFFIINERYCVIGDCNNAGIDELKGITILDLQDTVNVKCMEDVELLYAQGDYAYYRDEEDTLMTLDLSNGINTKGNVVCNHITDYRATYNQYIFFQGYNDLIMVDNTNNISEVVCDGNYHDIVSVSSRDNTDLVLIYLDYNHNLIKFDKGKSILGENIHNYRLKNDILIFHKKNEDGKNEIYTYDINKETLSIIDVDIPDDYNFDYYILDNKVVVKLSNPNREKVKYYFSPEGKLIQD</sequence>
<evidence type="ECO:0000313" key="2">
    <source>
        <dbReference type="Proteomes" id="UP001144256"/>
    </source>
</evidence>
<dbReference type="SUPFAM" id="SSF50998">
    <property type="entry name" value="Quinoprotein alcohol dehydrogenase-like"/>
    <property type="match status" value="1"/>
</dbReference>
<name>A0A9W5Y9I7_9FIRM</name>
<comment type="caution">
    <text evidence="1">The sequence shown here is derived from an EMBL/GenBank/DDBJ whole genome shotgun (WGS) entry which is preliminary data.</text>
</comment>
<reference evidence="1" key="1">
    <citation type="submission" date="2022-06" db="EMBL/GenBank/DDBJ databases">
        <title>Vallitalea longa sp. nov., an anaerobic bacterium isolated from marine sediment.</title>
        <authorList>
            <person name="Hirano S."/>
            <person name="Terahara T."/>
            <person name="Mori K."/>
            <person name="Hamada M."/>
            <person name="Matsumoto R."/>
            <person name="Kobayashi T."/>
        </authorList>
    </citation>
    <scope>NUCLEOTIDE SEQUENCE</scope>
    <source>
        <strain evidence="1">SH18-1</strain>
    </source>
</reference>
<evidence type="ECO:0000313" key="1">
    <source>
        <dbReference type="EMBL" id="GKX28283.1"/>
    </source>
</evidence>
<organism evidence="1 2">
    <name type="scientific">Vallitalea longa</name>
    <dbReference type="NCBI Taxonomy" id="2936439"/>
    <lineage>
        <taxon>Bacteria</taxon>
        <taxon>Bacillati</taxon>
        <taxon>Bacillota</taxon>
        <taxon>Clostridia</taxon>
        <taxon>Lachnospirales</taxon>
        <taxon>Vallitaleaceae</taxon>
        <taxon>Vallitalea</taxon>
    </lineage>
</organism>
<dbReference type="RefSeq" id="WP_281812412.1">
    <property type="nucleotide sequence ID" value="NZ_BRLB01000001.1"/>
</dbReference>
<gene>
    <name evidence="1" type="ORF">SH1V18_07630</name>
</gene>
<dbReference type="SUPFAM" id="SSF63825">
    <property type="entry name" value="YWTD domain"/>
    <property type="match status" value="1"/>
</dbReference>
<dbReference type="InterPro" id="IPR011047">
    <property type="entry name" value="Quinoprotein_ADH-like_sf"/>
</dbReference>
<accession>A0A9W5Y9I7</accession>
<proteinExistence type="predicted"/>
<dbReference type="EMBL" id="BRLB01000001">
    <property type="protein sequence ID" value="GKX28283.1"/>
    <property type="molecule type" value="Genomic_DNA"/>
</dbReference>